<keyword evidence="4" id="KW-0843">Virulence</keyword>
<dbReference type="InterPro" id="IPR013517">
    <property type="entry name" value="FG-GAP"/>
</dbReference>
<evidence type="ECO:0000256" key="5">
    <source>
        <dbReference type="SAM" id="Coils"/>
    </source>
</evidence>
<name>A0A5P9CGW8_9VIBR</name>
<proteinExistence type="predicted"/>
<keyword evidence="5" id="KW-0175">Coiled coil</keyword>
<dbReference type="KEGG" id="vaq:FIV01_03385"/>
<dbReference type="PANTHER" id="PTHR32305">
    <property type="match status" value="1"/>
</dbReference>
<evidence type="ECO:0000313" key="9">
    <source>
        <dbReference type="Proteomes" id="UP000326936"/>
    </source>
</evidence>
<dbReference type="InterPro" id="IPR006530">
    <property type="entry name" value="YD"/>
</dbReference>
<dbReference type="EMBL" id="CP045350">
    <property type="protein sequence ID" value="QFT25485.1"/>
    <property type="molecule type" value="Genomic_DNA"/>
</dbReference>
<feature type="region of interest" description="Disordered" evidence="6">
    <location>
        <begin position="2248"/>
        <end position="2327"/>
    </location>
</feature>
<keyword evidence="9" id="KW-1185">Reference proteome</keyword>
<evidence type="ECO:0000256" key="3">
    <source>
        <dbReference type="ARBA" id="ARBA00022729"/>
    </source>
</evidence>
<keyword evidence="8" id="KW-0378">Hydrolase</keyword>
<feature type="coiled-coil region" evidence="5">
    <location>
        <begin position="1471"/>
        <end position="1498"/>
    </location>
</feature>
<feature type="compositionally biased region" description="Basic and acidic residues" evidence="6">
    <location>
        <begin position="2199"/>
        <end position="2217"/>
    </location>
</feature>
<dbReference type="Proteomes" id="UP000326936">
    <property type="component" value="Chromosome"/>
</dbReference>
<evidence type="ECO:0000256" key="6">
    <source>
        <dbReference type="SAM" id="MobiDB-lite"/>
    </source>
</evidence>
<feature type="compositionally biased region" description="Basic and acidic residues" evidence="6">
    <location>
        <begin position="2312"/>
        <end position="2327"/>
    </location>
</feature>
<dbReference type="InterPro" id="IPR028994">
    <property type="entry name" value="Integrin_alpha_N"/>
</dbReference>
<dbReference type="GO" id="GO:0016787">
    <property type="term" value="F:hydrolase activity"/>
    <property type="evidence" value="ECO:0007669"/>
    <property type="project" value="UniProtKB-KW"/>
</dbReference>
<evidence type="ECO:0000256" key="4">
    <source>
        <dbReference type="ARBA" id="ARBA00023026"/>
    </source>
</evidence>
<keyword evidence="2" id="KW-0964">Secreted</keyword>
<keyword evidence="3 7" id="KW-0732">Signal</keyword>
<comment type="subcellular location">
    <subcellularLocation>
        <location evidence="1">Secreted</location>
    </subcellularLocation>
</comment>
<dbReference type="OrthoDB" id="9815414at2"/>
<organism evidence="8 9">
    <name type="scientific">Vibrio aquimaris</name>
    <dbReference type="NCBI Taxonomy" id="2587862"/>
    <lineage>
        <taxon>Bacteria</taxon>
        <taxon>Pseudomonadati</taxon>
        <taxon>Pseudomonadota</taxon>
        <taxon>Gammaproteobacteria</taxon>
        <taxon>Vibrionales</taxon>
        <taxon>Vibrionaceae</taxon>
        <taxon>Vibrio</taxon>
    </lineage>
</organism>
<dbReference type="InterPro" id="IPR050708">
    <property type="entry name" value="T6SS_VgrG/RHS"/>
</dbReference>
<evidence type="ECO:0000256" key="7">
    <source>
        <dbReference type="SAM" id="SignalP"/>
    </source>
</evidence>
<evidence type="ECO:0000313" key="8">
    <source>
        <dbReference type="EMBL" id="QFT25485.1"/>
    </source>
</evidence>
<reference evidence="8 9" key="1">
    <citation type="submission" date="2019-10" db="EMBL/GenBank/DDBJ databases">
        <title>Complete genome sequence of Vibrio sp. strain THAF100, isolated from non-filtered water from the water column of tank 6 of a marine aquarium containing stony-coral fragments. Water maintained at 26 degree C.</title>
        <authorList>
            <person name="Ruckert C."/>
            <person name="Franco A."/>
            <person name="Kalinowski J."/>
            <person name="Glaeser S."/>
        </authorList>
    </citation>
    <scope>NUCLEOTIDE SEQUENCE [LARGE SCALE GENOMIC DNA]</scope>
    <source>
        <strain evidence="8 9">THAF100</strain>
    </source>
</reference>
<feature type="compositionally biased region" description="Basic and acidic residues" evidence="6">
    <location>
        <begin position="2248"/>
        <end position="2304"/>
    </location>
</feature>
<gene>
    <name evidence="8" type="primary">wapA1</name>
    <name evidence="8" type="ORF">FIV01_03385</name>
</gene>
<evidence type="ECO:0000256" key="2">
    <source>
        <dbReference type="ARBA" id="ARBA00022525"/>
    </source>
</evidence>
<feature type="signal peptide" evidence="7">
    <location>
        <begin position="1"/>
        <end position="28"/>
    </location>
</feature>
<dbReference type="Pfam" id="PF03534">
    <property type="entry name" value="SpvB"/>
    <property type="match status" value="1"/>
</dbReference>
<dbReference type="PANTHER" id="PTHR32305:SF15">
    <property type="entry name" value="PROTEIN RHSA-RELATED"/>
    <property type="match status" value="1"/>
</dbReference>
<dbReference type="RefSeq" id="WP_152429745.1">
    <property type="nucleotide sequence ID" value="NZ_CBCSDK010000003.1"/>
</dbReference>
<feature type="region of interest" description="Disordered" evidence="6">
    <location>
        <begin position="2199"/>
        <end position="2221"/>
    </location>
</feature>
<dbReference type="NCBIfam" id="TIGR01643">
    <property type="entry name" value="YD_repeat_2x"/>
    <property type="match status" value="1"/>
</dbReference>
<dbReference type="NCBIfam" id="TIGR03696">
    <property type="entry name" value="Rhs_assc_core"/>
    <property type="match status" value="1"/>
</dbReference>
<sequence precursor="true">MKSIRLTRALRLSLTSLCLGGMASSAFALTSGAGKSIELSGEFAASGGEATYSLPLSVSPGRAGHQPSLSLEYRSDSPNGMLGMGWSIGGVSAISRCGQNLNKDGRWGGVRFNGDDRYCLDGKRLIAVSGRDGEDLTEYRLENNGYSKIISFGRAGNGPASFKIWYKDGSVYEYGVTQDARVELPAQAHAYKWALNKITDSSKQNHINFVYSEDNAAGKHKLAEINYVGGKVKFFYESRSDQVSQYLFGGLLRRNERLKTISTFDANDIQIGSYNLNYQYSATSSRSLVNTIDYCSNGQCSTEIKFTWNHTDPNTKRSHKLYYSDSGINGYPHPYNYDFKFVDFWDADRNGVSEPYGTLVNPLNGGGLFSVGPDGKIGGRVYALSGTFDKPTLAYLDNRKPGMKYKTTIRSYMPNANGVFSLYFSDQTPVDLNGDGKQTLISSPEGLDSPILGATDIDNDGRDDYYLRRRHYSDIDFYLSSKGYRKFTLKIPHNSYFVISDINNDGYKDFVSIRSISPSHLNVQSYLFDGHKFVSHSRVSNLSYKRNYGGIKVVDLDNDGYPEVNIAGNFYKNRFGRIDFSKQVGPFTPNIQRSLDYNSDGHIDFVKQDNEKLYLVSSSPYPTDKVAKIEELAVEYSVTYKVASDTSVHTQERYYQFPFANTTPTAYLVSKVTKQPKGYAPITYDYHYSGAKSHLKGGGFLGFKTITETETADVVTVTKTSYAQQPLALKGKISSFESSKNGHKVSHIDYQYKVNTRRGYNANYYQVYAQNEVRKEFSLGSDAIEKQETITRTTDSFGNLMEETKVISSELEGAGQFTSHAQFKYVSTGLNQNHYIYDITSVSNIDNLDQTLKSFKAGMTRYCGADGEVFFSPNDRFVLIHGEVDTPILLERYNRYFKYQTKSYSVDLDGLTIYQGQLANSNAGELASADVKACGSYSYNDYDGDGNLEFTTANRTRVESVGETGENFWKIGAIKRAISTIVDNSTGLKRTVANDYKYNASSFMVSDRMTSSDYDSSGEVAQSAKFVTQRYSYDNWGNVTSESIEGSDLKRREQSTTFDEQGLFAIADTNAEGHRSRVKYDAQGLPVRTISALKNRTSEFSYDVFGRLKTETLPGKGNVNRTEYQFGSACGQYATAQTVSCVTTTLGAGGKVITLFDYAGREVRKLHTGFSGQLVVVDTKWDRNGRKLSVTRPQYAHLSTPAPKVTFGYDALNREISKQEPAAGGGIASFTTRYQGYKTSVKDARGFTHSTITNVMGHILRKEEPDSAYQTYLYYPDGKLKSSTDSAGNTTHIRYDNLGHRRYLDDPDMGKWHYVYNAAGELIYKRDAKGTVTTTEYDDLGRKTKQVEAGKVSTWRYDERGALGTLSGFSGNGSETDYYYNASGLSEEVAVKVKGEIFSTFYYYDDFERVTREVRPNGAATTLADAAKQLSSANKKDRLAIEYVYNPYGYQSAVRSPKTYADEVFTSSKFRDDIAKLLDAAKQQAEQYLAKAERYSQQTSFFSDKAAQYNAKTVNVHTLDASSLALLKDGYRYKQWCNEQGECYLRPGTWVMLHDDVTIPIDVTLEGAIYRLNTALANRTGNGIRYYDATVHSVPESEIDGQNLSPAHDYLLTDYDGNGVKDLMSNQDIYIANADASTREELLFSADDLEKAAVVASTRYKFYTDLARELIELSEQVAKLSGQYCQYANQLGGNQIDSANRSSCQNSQQSSQADHLNLILTQSQLADSTQNKAYVYYWQRRETDAYDHTLAETLGNGLVNTYSHDANTGRPNYITTHKASVLFDPSIRQSTAKGRNVRFIQYRYDNHNNVTYRYDESLGITDTWQYDGLDRVVHNKVSLVSKDRHGVNNPDFSGPFEYQYDKLGNIKYKSDIGRYDYSGRDAGPHAVTKANGLHYQYDANGNMLRARADGSAQNERELEWTAFNKPSKIMRNGNTVEFFYDANHNRYLKKNSEGIETFYFGKSYERITDSNTGITQHKHFVYADGKLIALNTQSMDANNQLQDKQIRYLHYDALNSVDMITDGYGNVVERRSCDTWGEQRKVTWREEGPQDVVQSVITNRGYTGHEEITEVGLVHMNGRVYDQELGRFISADPLVQAPYVTNSYNRYAYVWNNPIKYNDPTGYIAMVASAAPTAAGIGGAYNGNIKVTNRDIDDAIDAINKVRAGMAYGMAKTLGASDDQAATFANAVVNPSSVFSKKAEDKAEDQAKNALDAKDEDGRDDEIDSFDKIVKSADYVGKTRKTKQYTKDGDVNDAKEDFRNAIDPSTEKDISKEGIEQKVGLDKKDRRPVTYREKSRGDTSKDGYDGPPTVSKGKDKIRYEPRKTKAD</sequence>
<dbReference type="Gene3D" id="2.180.10.10">
    <property type="entry name" value="RHS repeat-associated core"/>
    <property type="match status" value="2"/>
</dbReference>
<evidence type="ECO:0000256" key="1">
    <source>
        <dbReference type="ARBA" id="ARBA00004613"/>
    </source>
</evidence>
<dbReference type="InterPro" id="IPR022385">
    <property type="entry name" value="Rhs_assc_core"/>
</dbReference>
<feature type="chain" id="PRO_5024954524" evidence="7">
    <location>
        <begin position="29"/>
        <end position="2327"/>
    </location>
</feature>
<dbReference type="SUPFAM" id="SSF69318">
    <property type="entry name" value="Integrin alpha N-terminal domain"/>
    <property type="match status" value="1"/>
</dbReference>
<dbReference type="EC" id="3.1.-.-" evidence="8"/>
<dbReference type="GO" id="GO:0005737">
    <property type="term" value="C:cytoplasm"/>
    <property type="evidence" value="ECO:0007669"/>
    <property type="project" value="InterPro"/>
</dbReference>
<accession>A0A5P9CGW8</accession>
<protein>
    <submittedName>
        <fullName evidence="8">tRNA nuclease WapA</fullName>
        <ecNumber evidence="8">3.1.-.-</ecNumber>
    </submittedName>
</protein>
<dbReference type="Pfam" id="PF13517">
    <property type="entry name" value="FG-GAP_3"/>
    <property type="match status" value="1"/>
</dbReference>
<dbReference type="InterPro" id="IPR003284">
    <property type="entry name" value="Sal_SpvB"/>
</dbReference>
<dbReference type="GO" id="GO:0005576">
    <property type="term" value="C:extracellular region"/>
    <property type="evidence" value="ECO:0007669"/>
    <property type="project" value="UniProtKB-SubCell"/>
</dbReference>